<accession>A0ABU3G8U4</accession>
<dbReference type="Proteomes" id="UP001251849">
    <property type="component" value="Unassembled WGS sequence"/>
</dbReference>
<evidence type="ECO:0008006" key="3">
    <source>
        <dbReference type="Google" id="ProtNLM"/>
    </source>
</evidence>
<keyword evidence="2" id="KW-1185">Reference proteome</keyword>
<dbReference type="EMBL" id="JAUZVV010000001">
    <property type="protein sequence ID" value="MDT3315950.1"/>
    <property type="molecule type" value="Genomic_DNA"/>
</dbReference>
<sequence>MDDLSVESGRERVRAVRRDLAPGLWVKAGPLMWRRVGAAPVPGHASSTKGTGSMRTPAHPLAWLSDLRHAFVVLGRGGTADAAIAAHDGGTVLFDTAAHHVIRRYGTGPVSEEYVRMRTAFTAHVGAPAFAVGDHGAYVIEDLIAGEHLLDVPSAARVDAVRQLITDYAGLTSHAAVDGVGLRQLLAHVADDLFEDAPFRERWDAPHLGDLLDRMSWVPSAYEATAKNLMVGRDGRPVPIDLGDLQLQPFFAYPIGVLISAGPDALSAYRDGGFDDVLTALWAAAGQEWTGDTRQRDAVLVARAAFGAARDHDNGVAGGVRSLFADRLAAIDPWLSATRTGGFV</sequence>
<comment type="caution">
    <text evidence="1">The sequence shown here is derived from an EMBL/GenBank/DDBJ whole genome shotgun (WGS) entry which is preliminary data.</text>
</comment>
<name>A0ABU3G8U4_9MICO</name>
<gene>
    <name evidence="1" type="ORF">Q9S71_03860</name>
</gene>
<dbReference type="RefSeq" id="WP_311860620.1">
    <property type="nucleotide sequence ID" value="NZ_JAUZVV010000001.1"/>
</dbReference>
<proteinExistence type="predicted"/>
<evidence type="ECO:0000313" key="1">
    <source>
        <dbReference type="EMBL" id="MDT3315950.1"/>
    </source>
</evidence>
<protein>
    <recommendedName>
        <fullName evidence="3">Aminoglycoside phosphotransferase domain-containing protein</fullName>
    </recommendedName>
</protein>
<evidence type="ECO:0000313" key="2">
    <source>
        <dbReference type="Proteomes" id="UP001251849"/>
    </source>
</evidence>
<reference evidence="1 2" key="1">
    <citation type="submission" date="2023-08" db="EMBL/GenBank/DDBJ databases">
        <title>Microbacterium aquilitoris sp. nov. and Microbacterium gwkjibeachense sp. nov., isolated from beach.</title>
        <authorList>
            <person name="Lee S.D."/>
            <person name="Yang H."/>
            <person name="Kim I."/>
        </authorList>
    </citation>
    <scope>NUCLEOTIDE SEQUENCE [LARGE SCALE GENOMIC DNA]</scope>
    <source>
        <strain evidence="1 2">KSW4-11</strain>
    </source>
</reference>
<organism evidence="1 2">
    <name type="scientific">Microbacterium gawkjiense</name>
    <dbReference type="NCBI Taxonomy" id="3067309"/>
    <lineage>
        <taxon>Bacteria</taxon>
        <taxon>Bacillati</taxon>
        <taxon>Actinomycetota</taxon>
        <taxon>Actinomycetes</taxon>
        <taxon>Micrococcales</taxon>
        <taxon>Microbacteriaceae</taxon>
        <taxon>Microbacterium</taxon>
    </lineage>
</organism>